<dbReference type="AlphaFoldDB" id="A0A8X6NBZ8"/>
<gene>
    <name evidence="1" type="ORF">NPIL_355181</name>
</gene>
<organism evidence="1 2">
    <name type="scientific">Nephila pilipes</name>
    <name type="common">Giant wood spider</name>
    <name type="synonym">Nephila maculata</name>
    <dbReference type="NCBI Taxonomy" id="299642"/>
    <lineage>
        <taxon>Eukaryota</taxon>
        <taxon>Metazoa</taxon>
        <taxon>Ecdysozoa</taxon>
        <taxon>Arthropoda</taxon>
        <taxon>Chelicerata</taxon>
        <taxon>Arachnida</taxon>
        <taxon>Araneae</taxon>
        <taxon>Araneomorphae</taxon>
        <taxon>Entelegynae</taxon>
        <taxon>Araneoidea</taxon>
        <taxon>Nephilidae</taxon>
        <taxon>Nephila</taxon>
    </lineage>
</organism>
<protein>
    <submittedName>
        <fullName evidence="1">Uncharacterized protein</fullName>
    </submittedName>
</protein>
<comment type="caution">
    <text evidence="1">The sequence shown here is derived from an EMBL/GenBank/DDBJ whole genome shotgun (WGS) entry which is preliminary data.</text>
</comment>
<dbReference type="EMBL" id="BMAW01056641">
    <property type="protein sequence ID" value="GFT06789.1"/>
    <property type="molecule type" value="Genomic_DNA"/>
</dbReference>
<sequence>MCANVAIFFPFHLDVSPSKNQQPHLGNCPTITFCISSLDTDYVVAHSSLFVREPALKEVSLISALSFPSSGSSDGCNTDATTVFDAQNGDQLAEKFHYFVTIVKRTLGAEFSKFKGSKMSLYSIRFKSGESAGTFMRTSLIMKV</sequence>
<name>A0A8X6NBZ8_NEPPI</name>
<reference evidence="1" key="1">
    <citation type="submission" date="2020-08" db="EMBL/GenBank/DDBJ databases">
        <title>Multicomponent nature underlies the extraordinary mechanical properties of spider dragline silk.</title>
        <authorList>
            <person name="Kono N."/>
            <person name="Nakamura H."/>
            <person name="Mori M."/>
            <person name="Yoshida Y."/>
            <person name="Ohtoshi R."/>
            <person name="Malay A.D."/>
            <person name="Moran D.A.P."/>
            <person name="Tomita M."/>
            <person name="Numata K."/>
            <person name="Arakawa K."/>
        </authorList>
    </citation>
    <scope>NUCLEOTIDE SEQUENCE</scope>
</reference>
<evidence type="ECO:0000313" key="2">
    <source>
        <dbReference type="Proteomes" id="UP000887013"/>
    </source>
</evidence>
<dbReference type="Proteomes" id="UP000887013">
    <property type="component" value="Unassembled WGS sequence"/>
</dbReference>
<evidence type="ECO:0000313" key="1">
    <source>
        <dbReference type="EMBL" id="GFT06789.1"/>
    </source>
</evidence>
<accession>A0A8X6NBZ8</accession>
<proteinExistence type="predicted"/>
<keyword evidence="2" id="KW-1185">Reference proteome</keyword>